<keyword evidence="2" id="KW-1185">Reference proteome</keyword>
<proteinExistence type="predicted"/>
<organism evidence="1 2">
    <name type="scientific">Pangasianodon gigas</name>
    <name type="common">Mekong giant catfish</name>
    <name type="synonym">Pangasius gigas</name>
    <dbReference type="NCBI Taxonomy" id="30993"/>
    <lineage>
        <taxon>Eukaryota</taxon>
        <taxon>Metazoa</taxon>
        <taxon>Chordata</taxon>
        <taxon>Craniata</taxon>
        <taxon>Vertebrata</taxon>
        <taxon>Euteleostomi</taxon>
        <taxon>Actinopterygii</taxon>
        <taxon>Neopterygii</taxon>
        <taxon>Teleostei</taxon>
        <taxon>Ostariophysi</taxon>
        <taxon>Siluriformes</taxon>
        <taxon>Pangasiidae</taxon>
        <taxon>Pangasianodon</taxon>
    </lineage>
</organism>
<accession>A0ACC5XDE6</accession>
<sequence length="164" mass="18960">MMAEGCEFDLNYITERIIAVSFNQTCPEKTYLHNLRNITQMLQSKHSDNYMVINLSEPREELRRINVRVLDVGWPEQHAPSLHLLCSMCKSIENWLSTHSEHVLLLHCTGTKDRIGVVISSYINLPSISSSEEKALDCYTMKRFYSDKMASLMTPSQKRQTFSL</sequence>
<gene>
    <name evidence="1" type="ORF">PGIGA_G00097230</name>
</gene>
<dbReference type="Proteomes" id="UP000829447">
    <property type="component" value="Linkage Group LG19"/>
</dbReference>
<comment type="caution">
    <text evidence="1">The sequence shown here is derived from an EMBL/GenBank/DDBJ whole genome shotgun (WGS) entry which is preliminary data.</text>
</comment>
<reference evidence="1 2" key="1">
    <citation type="journal article" date="2022" name="bioRxiv">
        <title>An ancient truncated duplication of the anti-Mullerian hormone receptor type 2 gene is a potential conserved master sex determinant in the Pangasiidae catfish family.</title>
        <authorList>
            <person name="Wen M."/>
            <person name="Pan Q."/>
            <person name="Jouanno E."/>
            <person name="Montfort J."/>
            <person name="Zahm M."/>
            <person name="Cabau C."/>
            <person name="Klopp C."/>
            <person name="Iampietro C."/>
            <person name="Roques C."/>
            <person name="Bouchez O."/>
            <person name="Castinel A."/>
            <person name="Donnadieu C."/>
            <person name="Parrinello H."/>
            <person name="Poncet C."/>
            <person name="Belmonte E."/>
            <person name="Gautier V."/>
            <person name="Avarre J.-C."/>
            <person name="Dugue R."/>
            <person name="Gustiano R."/>
            <person name="Ha T.T.T."/>
            <person name="Campet M."/>
            <person name="Sriphairoj K."/>
            <person name="Ribolli J."/>
            <person name="de Almeida F.L."/>
            <person name="Desvignes T."/>
            <person name="Postlethwait J.H."/>
            <person name="Bucao C.F."/>
            <person name="Robinson-Rechavi M."/>
            <person name="Bobe J."/>
            <person name="Herpin A."/>
            <person name="Guiguen Y."/>
        </authorList>
    </citation>
    <scope>NUCLEOTIDE SEQUENCE [LARGE SCALE GENOMIC DNA]</scope>
    <source>
        <strain evidence="1">YG-Dec2019</strain>
    </source>
</reference>
<evidence type="ECO:0000313" key="1">
    <source>
        <dbReference type="EMBL" id="MCI4389378.1"/>
    </source>
</evidence>
<evidence type="ECO:0000313" key="2">
    <source>
        <dbReference type="Proteomes" id="UP000829447"/>
    </source>
</evidence>
<name>A0ACC5XDE6_PANGG</name>
<protein>
    <submittedName>
        <fullName evidence="1">Uncharacterized protein</fullName>
    </submittedName>
</protein>
<dbReference type="EMBL" id="CM040472">
    <property type="protein sequence ID" value="MCI4389378.1"/>
    <property type="molecule type" value="Genomic_DNA"/>
</dbReference>